<dbReference type="EMBL" id="MU858046">
    <property type="protein sequence ID" value="KAK4219910.1"/>
    <property type="molecule type" value="Genomic_DNA"/>
</dbReference>
<feature type="compositionally biased region" description="Basic residues" evidence="1">
    <location>
        <begin position="85"/>
        <end position="97"/>
    </location>
</feature>
<feature type="compositionally biased region" description="Basic and acidic residues" evidence="1">
    <location>
        <begin position="62"/>
        <end position="83"/>
    </location>
</feature>
<feature type="compositionally biased region" description="Polar residues" evidence="1">
    <location>
        <begin position="142"/>
        <end position="151"/>
    </location>
</feature>
<comment type="caution">
    <text evidence="2">The sequence shown here is derived from an EMBL/GenBank/DDBJ whole genome shotgun (WGS) entry which is preliminary data.</text>
</comment>
<proteinExistence type="predicted"/>
<evidence type="ECO:0000313" key="2">
    <source>
        <dbReference type="EMBL" id="KAK4219910.1"/>
    </source>
</evidence>
<feature type="compositionally biased region" description="Polar residues" evidence="1">
    <location>
        <begin position="33"/>
        <end position="47"/>
    </location>
</feature>
<dbReference type="AlphaFoldDB" id="A0AAN7BFV2"/>
<organism evidence="2 3">
    <name type="scientific">Rhypophila decipiens</name>
    <dbReference type="NCBI Taxonomy" id="261697"/>
    <lineage>
        <taxon>Eukaryota</taxon>
        <taxon>Fungi</taxon>
        <taxon>Dikarya</taxon>
        <taxon>Ascomycota</taxon>
        <taxon>Pezizomycotina</taxon>
        <taxon>Sordariomycetes</taxon>
        <taxon>Sordariomycetidae</taxon>
        <taxon>Sordariales</taxon>
        <taxon>Naviculisporaceae</taxon>
        <taxon>Rhypophila</taxon>
    </lineage>
</organism>
<evidence type="ECO:0000313" key="3">
    <source>
        <dbReference type="Proteomes" id="UP001301769"/>
    </source>
</evidence>
<dbReference type="Proteomes" id="UP001301769">
    <property type="component" value="Unassembled WGS sequence"/>
</dbReference>
<reference evidence="2" key="2">
    <citation type="submission" date="2023-05" db="EMBL/GenBank/DDBJ databases">
        <authorList>
            <consortium name="Lawrence Berkeley National Laboratory"/>
            <person name="Steindorff A."/>
            <person name="Hensen N."/>
            <person name="Bonometti L."/>
            <person name="Westerberg I."/>
            <person name="Brannstrom I.O."/>
            <person name="Guillou S."/>
            <person name="Cros-Aarteil S."/>
            <person name="Calhoun S."/>
            <person name="Haridas S."/>
            <person name="Kuo A."/>
            <person name="Mondo S."/>
            <person name="Pangilinan J."/>
            <person name="Riley R."/>
            <person name="Labutti K."/>
            <person name="Andreopoulos B."/>
            <person name="Lipzen A."/>
            <person name="Chen C."/>
            <person name="Yanf M."/>
            <person name="Daum C."/>
            <person name="Ng V."/>
            <person name="Clum A."/>
            <person name="Ohm R."/>
            <person name="Martin F."/>
            <person name="Silar P."/>
            <person name="Natvig D."/>
            <person name="Lalanne C."/>
            <person name="Gautier V."/>
            <person name="Ament-Velasquez S.L."/>
            <person name="Kruys A."/>
            <person name="Hutchinson M.I."/>
            <person name="Powell A.J."/>
            <person name="Barry K."/>
            <person name="Miller A.N."/>
            <person name="Grigoriev I.V."/>
            <person name="Debuchy R."/>
            <person name="Gladieux P."/>
            <person name="Thoren M.H."/>
            <person name="Johannesson H."/>
        </authorList>
    </citation>
    <scope>NUCLEOTIDE SEQUENCE</scope>
    <source>
        <strain evidence="2">PSN293</strain>
    </source>
</reference>
<reference evidence="2" key="1">
    <citation type="journal article" date="2023" name="Mol. Phylogenet. Evol.">
        <title>Genome-scale phylogeny and comparative genomics of the fungal order Sordariales.</title>
        <authorList>
            <person name="Hensen N."/>
            <person name="Bonometti L."/>
            <person name="Westerberg I."/>
            <person name="Brannstrom I.O."/>
            <person name="Guillou S."/>
            <person name="Cros-Aarteil S."/>
            <person name="Calhoun S."/>
            <person name="Haridas S."/>
            <person name="Kuo A."/>
            <person name="Mondo S."/>
            <person name="Pangilinan J."/>
            <person name="Riley R."/>
            <person name="LaButti K."/>
            <person name="Andreopoulos B."/>
            <person name="Lipzen A."/>
            <person name="Chen C."/>
            <person name="Yan M."/>
            <person name="Daum C."/>
            <person name="Ng V."/>
            <person name="Clum A."/>
            <person name="Steindorff A."/>
            <person name="Ohm R.A."/>
            <person name="Martin F."/>
            <person name="Silar P."/>
            <person name="Natvig D.O."/>
            <person name="Lalanne C."/>
            <person name="Gautier V."/>
            <person name="Ament-Velasquez S.L."/>
            <person name="Kruys A."/>
            <person name="Hutchinson M.I."/>
            <person name="Powell A.J."/>
            <person name="Barry K."/>
            <person name="Miller A.N."/>
            <person name="Grigoriev I.V."/>
            <person name="Debuchy R."/>
            <person name="Gladieux P."/>
            <person name="Hiltunen Thoren M."/>
            <person name="Johannesson H."/>
        </authorList>
    </citation>
    <scope>NUCLEOTIDE SEQUENCE</scope>
    <source>
        <strain evidence="2">PSN293</strain>
    </source>
</reference>
<name>A0AAN7BFV2_9PEZI</name>
<evidence type="ECO:0000256" key="1">
    <source>
        <dbReference type="SAM" id="MobiDB-lite"/>
    </source>
</evidence>
<gene>
    <name evidence="2" type="ORF">QBC37DRAFT_73595</name>
</gene>
<feature type="region of interest" description="Disordered" evidence="1">
    <location>
        <begin position="1"/>
        <end position="112"/>
    </location>
</feature>
<sequence>MAPDARIGCRPSELPPNSRKRPVSRSLYPLSPPNSNQTLGGCRTNRQLKPATIPANTYNTKRGREGATRSHREWLKGCRDVGRRQSLRRKKTTRRSHSASGETEGKGASVVSDASSVSADLSKTLSSCTSEVLLNHDDSTGTHRPSPTIQPTCEKEPDAALLRRRALKKQEEQERKRASEKYQETGDMSVFEPFMAPFFDGPDRPDLGSWVWDASVERFRREHKLNGRIVWAPTDDSFI</sequence>
<protein>
    <submittedName>
        <fullName evidence="2">Uncharacterized protein</fullName>
    </submittedName>
</protein>
<accession>A0AAN7BFV2</accession>
<keyword evidence="3" id="KW-1185">Reference proteome</keyword>
<feature type="region of interest" description="Disordered" evidence="1">
    <location>
        <begin position="135"/>
        <end position="158"/>
    </location>
</feature>